<organism evidence="2 3">
    <name type="scientific">Asbolus verrucosus</name>
    <name type="common">Desert ironclad beetle</name>
    <dbReference type="NCBI Taxonomy" id="1661398"/>
    <lineage>
        <taxon>Eukaryota</taxon>
        <taxon>Metazoa</taxon>
        <taxon>Ecdysozoa</taxon>
        <taxon>Arthropoda</taxon>
        <taxon>Hexapoda</taxon>
        <taxon>Insecta</taxon>
        <taxon>Pterygota</taxon>
        <taxon>Neoptera</taxon>
        <taxon>Endopterygota</taxon>
        <taxon>Coleoptera</taxon>
        <taxon>Polyphaga</taxon>
        <taxon>Cucujiformia</taxon>
        <taxon>Tenebrionidae</taxon>
        <taxon>Pimeliinae</taxon>
        <taxon>Asbolus</taxon>
    </lineage>
</organism>
<feature type="compositionally biased region" description="Polar residues" evidence="1">
    <location>
        <begin position="75"/>
        <end position="86"/>
    </location>
</feature>
<feature type="non-terminal residue" evidence="2">
    <location>
        <position position="383"/>
    </location>
</feature>
<sequence>MKQKRMKQSNLTQNCEAETEVIRTTIVHNNIEKENKEIKSKHLEQQNNLALSPRQEVLNNEINNNLEVTGKCLTTPRNNDNRSIIPNLNNNSRQNNKSPYFNDSKNWDGFIWAITRLQQFPLRFPLILATGINTGSVTSRTENRILTPTQYRNKNRAVCDSSTQTEQIEFNKRSEAAENTNNNQKYISEKLTNLELNYDNRNRKERKSRSDDRSVDEKPKWSANRPPTRYMKQIFNMAKLDDFLGKKATAPILDLSKTEEFRRLLEKVPDFKIKSEQVHMESINIKDKKFKFKSEKNDVKDMKEPGCPIDWKMLTMIRPKSKLEENYFSRLVELNKLENKTRAFEKRQFVQDLQIRKLKNKAGVVEMRIVTCVDCGEDFCNGI</sequence>
<dbReference type="OrthoDB" id="8250201at2759"/>
<evidence type="ECO:0000256" key="1">
    <source>
        <dbReference type="SAM" id="MobiDB-lite"/>
    </source>
</evidence>
<feature type="region of interest" description="Disordered" evidence="1">
    <location>
        <begin position="75"/>
        <end position="100"/>
    </location>
</feature>
<keyword evidence="3" id="KW-1185">Reference proteome</keyword>
<evidence type="ECO:0000313" key="2">
    <source>
        <dbReference type="EMBL" id="RZB39116.1"/>
    </source>
</evidence>
<reference evidence="2 3" key="1">
    <citation type="submission" date="2017-03" db="EMBL/GenBank/DDBJ databases">
        <title>Genome of the blue death feigning beetle - Asbolus verrucosus.</title>
        <authorList>
            <person name="Rider S.D."/>
        </authorList>
    </citation>
    <scope>NUCLEOTIDE SEQUENCE [LARGE SCALE GENOMIC DNA]</scope>
    <source>
        <strain evidence="2">Butters</strain>
        <tissue evidence="2">Head and leg muscle</tissue>
    </source>
</reference>
<comment type="caution">
    <text evidence="2">The sequence shown here is derived from an EMBL/GenBank/DDBJ whole genome shotgun (WGS) entry which is preliminary data.</text>
</comment>
<protein>
    <submittedName>
        <fullName evidence="2">MSA 2 domain containing protein</fullName>
    </submittedName>
</protein>
<dbReference type="Proteomes" id="UP000292052">
    <property type="component" value="Unassembled WGS sequence"/>
</dbReference>
<feature type="compositionally biased region" description="Low complexity" evidence="1">
    <location>
        <begin position="87"/>
        <end position="96"/>
    </location>
</feature>
<name>A0A482V7E8_ASBVE</name>
<proteinExistence type="predicted"/>
<evidence type="ECO:0000313" key="3">
    <source>
        <dbReference type="Proteomes" id="UP000292052"/>
    </source>
</evidence>
<dbReference type="AlphaFoldDB" id="A0A482V7E8"/>
<gene>
    <name evidence="2" type="ORF">BDFB_008266</name>
</gene>
<dbReference type="EMBL" id="QDEB01131042">
    <property type="protein sequence ID" value="RZB39116.1"/>
    <property type="molecule type" value="Genomic_DNA"/>
</dbReference>
<feature type="region of interest" description="Disordered" evidence="1">
    <location>
        <begin position="197"/>
        <end position="227"/>
    </location>
</feature>
<feature type="compositionally biased region" description="Basic and acidic residues" evidence="1">
    <location>
        <begin position="198"/>
        <end position="220"/>
    </location>
</feature>
<accession>A0A482V7E8</accession>